<comment type="caution">
    <text evidence="3">The sequence shown here is derived from an EMBL/GenBank/DDBJ whole genome shotgun (WGS) entry which is preliminary data.</text>
</comment>
<accession>A0A6V8M2A1</accession>
<gene>
    <name evidence="3" type="primary">rsmD</name>
    <name evidence="3" type="ORF">NNJEOMEG_02422</name>
</gene>
<evidence type="ECO:0000313" key="4">
    <source>
        <dbReference type="Proteomes" id="UP000494245"/>
    </source>
</evidence>
<evidence type="ECO:0000256" key="1">
    <source>
        <dbReference type="ARBA" id="ARBA00022603"/>
    </source>
</evidence>
<organism evidence="3 4">
    <name type="scientific">Fundidesulfovibrio magnetotacticus</name>
    <dbReference type="NCBI Taxonomy" id="2730080"/>
    <lineage>
        <taxon>Bacteria</taxon>
        <taxon>Pseudomonadati</taxon>
        <taxon>Thermodesulfobacteriota</taxon>
        <taxon>Desulfovibrionia</taxon>
        <taxon>Desulfovibrionales</taxon>
        <taxon>Desulfovibrionaceae</taxon>
        <taxon>Fundidesulfovibrio</taxon>
    </lineage>
</organism>
<dbReference type="CDD" id="cd02440">
    <property type="entry name" value="AdoMet_MTases"/>
    <property type="match status" value="1"/>
</dbReference>
<dbReference type="Proteomes" id="UP000494245">
    <property type="component" value="Unassembled WGS sequence"/>
</dbReference>
<dbReference type="PROSITE" id="PS00092">
    <property type="entry name" value="N6_MTASE"/>
    <property type="match status" value="1"/>
</dbReference>
<dbReference type="InterPro" id="IPR004398">
    <property type="entry name" value="RNA_MeTrfase_RsmD"/>
</dbReference>
<dbReference type="InterPro" id="IPR002052">
    <property type="entry name" value="DNA_methylase_N6_adenine_CS"/>
</dbReference>
<evidence type="ECO:0000313" key="3">
    <source>
        <dbReference type="EMBL" id="GFK94575.1"/>
    </source>
</evidence>
<evidence type="ECO:0000256" key="2">
    <source>
        <dbReference type="ARBA" id="ARBA00022679"/>
    </source>
</evidence>
<dbReference type="EC" id="2.1.1.171" evidence="3"/>
<dbReference type="PIRSF" id="PIRSF004553">
    <property type="entry name" value="CHP00095"/>
    <property type="match status" value="1"/>
</dbReference>
<reference evidence="3 4" key="1">
    <citation type="submission" date="2020-04" db="EMBL/GenBank/DDBJ databases">
        <authorList>
            <consortium name="Desulfovibrio sp. FSS-1 genome sequencing consortium"/>
            <person name="Shimoshige H."/>
            <person name="Kobayashi H."/>
            <person name="Maekawa T."/>
        </authorList>
    </citation>
    <scope>NUCLEOTIDE SEQUENCE [LARGE SCALE GENOMIC DNA]</scope>
    <source>
        <strain evidence="3 4">SIID29052-01</strain>
    </source>
</reference>
<name>A0A6V8M2A1_9BACT</name>
<dbReference type="SUPFAM" id="SSF53335">
    <property type="entry name" value="S-adenosyl-L-methionine-dependent methyltransferases"/>
    <property type="match status" value="1"/>
</dbReference>
<reference evidence="3 4" key="2">
    <citation type="submission" date="2020-05" db="EMBL/GenBank/DDBJ databases">
        <title>Draft genome sequence of Desulfovibrio sp. strainFSS-1.</title>
        <authorList>
            <person name="Shimoshige H."/>
            <person name="Kobayashi H."/>
            <person name="Maekawa T."/>
        </authorList>
    </citation>
    <scope>NUCLEOTIDE SEQUENCE [LARGE SCALE GENOMIC DNA]</scope>
    <source>
        <strain evidence="3 4">SIID29052-01</strain>
    </source>
</reference>
<keyword evidence="1 3" id="KW-0489">Methyltransferase</keyword>
<dbReference type="NCBIfam" id="TIGR00095">
    <property type="entry name" value="16S rRNA (guanine(966)-N(2))-methyltransferase RsmD"/>
    <property type="match status" value="1"/>
</dbReference>
<sequence>MRILGGTFKGRDLPTLEGDGCRPAMAKVREALFNMLAARGVELDGARVLDVFAGTGTLGFESLSRGAAFVRFVEANKTLARRIAENARRLGLEPRRFNADTADALALLRKPPHAAYDLVFVDPPYGRDLLDPALALLEARGWLAPLAMVAVEVEKTLTPTPPASWTQETDRLYGQTRILLWTRNETTPPPSIPEPSTP</sequence>
<dbReference type="RefSeq" id="WP_173084782.1">
    <property type="nucleotide sequence ID" value="NZ_BLTE01000010.1"/>
</dbReference>
<dbReference type="PANTHER" id="PTHR43542">
    <property type="entry name" value="METHYLTRANSFERASE"/>
    <property type="match status" value="1"/>
</dbReference>
<proteinExistence type="predicted"/>
<dbReference type="GO" id="GO:0003676">
    <property type="term" value="F:nucleic acid binding"/>
    <property type="evidence" value="ECO:0007669"/>
    <property type="project" value="InterPro"/>
</dbReference>
<dbReference type="Gene3D" id="3.40.50.150">
    <property type="entry name" value="Vaccinia Virus protein VP39"/>
    <property type="match status" value="1"/>
</dbReference>
<dbReference type="InterPro" id="IPR029063">
    <property type="entry name" value="SAM-dependent_MTases_sf"/>
</dbReference>
<dbReference type="Pfam" id="PF03602">
    <property type="entry name" value="Cons_hypoth95"/>
    <property type="match status" value="1"/>
</dbReference>
<keyword evidence="4" id="KW-1185">Reference proteome</keyword>
<protein>
    <submittedName>
        <fullName evidence="3">Ribosomal RNA small subunit methyltransferase D</fullName>
        <ecNumber evidence="3">2.1.1.171</ecNumber>
    </submittedName>
</protein>
<dbReference type="GO" id="GO:0052913">
    <property type="term" value="F:16S rRNA (guanine(966)-N(2))-methyltransferase activity"/>
    <property type="evidence" value="ECO:0007669"/>
    <property type="project" value="UniProtKB-EC"/>
</dbReference>
<keyword evidence="2 3" id="KW-0808">Transferase</keyword>
<dbReference type="EMBL" id="BLTE01000010">
    <property type="protein sequence ID" value="GFK94575.1"/>
    <property type="molecule type" value="Genomic_DNA"/>
</dbReference>
<dbReference type="PANTHER" id="PTHR43542:SF1">
    <property type="entry name" value="METHYLTRANSFERASE"/>
    <property type="match status" value="1"/>
</dbReference>
<dbReference type="AlphaFoldDB" id="A0A6V8M2A1"/>